<comment type="caution">
    <text evidence="2">The sequence shown here is derived from an EMBL/GenBank/DDBJ whole genome shotgun (WGS) entry which is preliminary data.</text>
</comment>
<reference evidence="2" key="1">
    <citation type="journal article" date="2019" name="Sci. Rep.">
        <title>Draft genome of Tanacetum cinerariifolium, the natural source of mosquito coil.</title>
        <authorList>
            <person name="Yamashiro T."/>
            <person name="Shiraishi A."/>
            <person name="Satake H."/>
            <person name="Nakayama K."/>
        </authorList>
    </citation>
    <scope>NUCLEOTIDE SEQUENCE</scope>
</reference>
<keyword evidence="1" id="KW-0812">Transmembrane</keyword>
<dbReference type="EMBL" id="BKCJ011392832">
    <property type="protein sequence ID" value="GFD29233.1"/>
    <property type="molecule type" value="Genomic_DNA"/>
</dbReference>
<protein>
    <submittedName>
        <fullName evidence="2">Uncharacterized protein</fullName>
    </submittedName>
</protein>
<evidence type="ECO:0000256" key="1">
    <source>
        <dbReference type="SAM" id="Phobius"/>
    </source>
</evidence>
<name>A0A699V579_TANCI</name>
<keyword evidence="1" id="KW-1133">Transmembrane helix</keyword>
<feature type="non-terminal residue" evidence="2">
    <location>
        <position position="1"/>
    </location>
</feature>
<dbReference type="AlphaFoldDB" id="A0A699V579"/>
<gene>
    <name evidence="2" type="ORF">Tci_901202</name>
</gene>
<organism evidence="2">
    <name type="scientific">Tanacetum cinerariifolium</name>
    <name type="common">Dalmatian daisy</name>
    <name type="synonym">Chrysanthemum cinerariifolium</name>
    <dbReference type="NCBI Taxonomy" id="118510"/>
    <lineage>
        <taxon>Eukaryota</taxon>
        <taxon>Viridiplantae</taxon>
        <taxon>Streptophyta</taxon>
        <taxon>Embryophyta</taxon>
        <taxon>Tracheophyta</taxon>
        <taxon>Spermatophyta</taxon>
        <taxon>Magnoliopsida</taxon>
        <taxon>eudicotyledons</taxon>
        <taxon>Gunneridae</taxon>
        <taxon>Pentapetalae</taxon>
        <taxon>asterids</taxon>
        <taxon>campanulids</taxon>
        <taxon>Asterales</taxon>
        <taxon>Asteraceae</taxon>
        <taxon>Asteroideae</taxon>
        <taxon>Anthemideae</taxon>
        <taxon>Anthemidinae</taxon>
        <taxon>Tanacetum</taxon>
    </lineage>
</organism>
<evidence type="ECO:0000313" key="2">
    <source>
        <dbReference type="EMBL" id="GFD29233.1"/>
    </source>
</evidence>
<proteinExistence type="predicted"/>
<keyword evidence="1" id="KW-0472">Membrane</keyword>
<sequence>PDGMAFVEQQLPADFGVVLGQALQVFALSCSAGPLHIVAVVVVAEDRENR</sequence>
<accession>A0A699V579</accession>
<feature type="transmembrane region" description="Helical" evidence="1">
    <location>
        <begin position="22"/>
        <end position="44"/>
    </location>
</feature>